<evidence type="ECO:0000256" key="1">
    <source>
        <dbReference type="PIRSR" id="PIRSR610347-1"/>
    </source>
</evidence>
<evidence type="ECO:0008006" key="7">
    <source>
        <dbReference type="Google" id="ProtNLM"/>
    </source>
</evidence>
<comment type="caution">
    <text evidence="5">The sequence shown here is derived from an EMBL/GenBank/DDBJ whole genome shotgun (WGS) entry which is preliminary data.</text>
</comment>
<feature type="compositionally biased region" description="Polar residues" evidence="4">
    <location>
        <begin position="113"/>
        <end position="125"/>
    </location>
</feature>
<feature type="compositionally biased region" description="Polar residues" evidence="4">
    <location>
        <begin position="607"/>
        <end position="626"/>
    </location>
</feature>
<accession>A0A2B7WZG1</accession>
<dbReference type="Proteomes" id="UP000223968">
    <property type="component" value="Unassembled WGS sequence"/>
</dbReference>
<protein>
    <recommendedName>
        <fullName evidence="7">PLD phosphodiesterase domain-containing protein</fullName>
    </recommendedName>
</protein>
<feature type="compositionally biased region" description="Basic and acidic residues" evidence="4">
    <location>
        <begin position="182"/>
        <end position="191"/>
    </location>
</feature>
<dbReference type="PANTHER" id="PTHR12415">
    <property type="entry name" value="TYROSYL-DNA PHOSPHODIESTERASE 1"/>
    <property type="match status" value="1"/>
</dbReference>
<feature type="region of interest" description="Disordered" evidence="4">
    <location>
        <begin position="607"/>
        <end position="642"/>
    </location>
</feature>
<dbReference type="Pfam" id="PF23625">
    <property type="entry name" value="UIM_2"/>
    <property type="match status" value="2"/>
</dbReference>
<dbReference type="STRING" id="1447875.A0A2B7WZG1"/>
<dbReference type="GO" id="GO:0017005">
    <property type="term" value="F:3'-tyrosyl-DNA phosphodiesterase activity"/>
    <property type="evidence" value="ECO:0007669"/>
    <property type="project" value="TreeGrafter"/>
</dbReference>
<keyword evidence="6" id="KW-1185">Reference proteome</keyword>
<dbReference type="InterPro" id="IPR003903">
    <property type="entry name" value="UIM_dom"/>
</dbReference>
<feature type="binding site" evidence="2">
    <location>
        <position position="309"/>
    </location>
    <ligand>
        <name>substrate</name>
    </ligand>
</feature>
<dbReference type="CDD" id="cd09123">
    <property type="entry name" value="PLDc_Tdp1_2"/>
    <property type="match status" value="1"/>
</dbReference>
<feature type="compositionally biased region" description="Low complexity" evidence="4">
    <location>
        <begin position="150"/>
        <end position="159"/>
    </location>
</feature>
<dbReference type="InterPro" id="IPR010347">
    <property type="entry name" value="Tdp1"/>
</dbReference>
<evidence type="ECO:0000256" key="3">
    <source>
        <dbReference type="PIRSR" id="PIRSR610347-3"/>
    </source>
</evidence>
<dbReference type="Gene3D" id="3.30.870.10">
    <property type="entry name" value="Endonuclease Chain A"/>
    <property type="match status" value="2"/>
</dbReference>
<dbReference type="GO" id="GO:0003690">
    <property type="term" value="F:double-stranded DNA binding"/>
    <property type="evidence" value="ECO:0007669"/>
    <property type="project" value="TreeGrafter"/>
</dbReference>
<dbReference type="CDD" id="cd09122">
    <property type="entry name" value="PLDc_Tdp1_1"/>
    <property type="match status" value="1"/>
</dbReference>
<dbReference type="AlphaFoldDB" id="A0A2B7WZG1"/>
<dbReference type="OrthoDB" id="47785at2759"/>
<dbReference type="SMART" id="SM00726">
    <property type="entry name" value="UIM"/>
    <property type="match status" value="2"/>
</dbReference>
<reference evidence="5 6" key="1">
    <citation type="submission" date="2017-10" db="EMBL/GenBank/DDBJ databases">
        <title>Comparative genomics in systemic dimorphic fungi from Ajellomycetaceae.</title>
        <authorList>
            <person name="Munoz J.F."/>
            <person name="Mcewen J.G."/>
            <person name="Clay O.K."/>
            <person name="Cuomo C.A."/>
        </authorList>
    </citation>
    <scope>NUCLEOTIDE SEQUENCE [LARGE SCALE GENOMIC DNA]</scope>
    <source>
        <strain evidence="5 6">UAMH5409</strain>
    </source>
</reference>
<dbReference type="PROSITE" id="PS50330">
    <property type="entry name" value="UIM"/>
    <property type="match status" value="1"/>
</dbReference>
<evidence type="ECO:0000313" key="6">
    <source>
        <dbReference type="Proteomes" id="UP000223968"/>
    </source>
</evidence>
<feature type="compositionally biased region" description="Basic and acidic residues" evidence="4">
    <location>
        <begin position="130"/>
        <end position="143"/>
    </location>
</feature>
<feature type="region of interest" description="Disordered" evidence="4">
    <location>
        <begin position="90"/>
        <end position="165"/>
    </location>
</feature>
<feature type="region of interest" description="Disordered" evidence="4">
    <location>
        <begin position="21"/>
        <end position="60"/>
    </location>
</feature>
<sequence>MDINSFYNHDEDEQIRAAMRASLQDTPKHLSPVGQPASSRQSADFVDLTADSEPDAEAPKAVLSNEVIDDSDAELERAIQLSLINEGPLRRQHGEEVSVPETATQRNGKEPKQNATSESSGNSSLGIMGFDRKKMEEERLARLERKRKAPSSSKSPAAKHVALASEKKDVPVRAAAFGSPTTKKEVPKGKEVTVNNEVPPQPSASPSLQFPSGVVKKTWAYGYPRKGDDIKLEEVVQKTDLELAVLSSYMWDTDWLFSKFIIGKTRFLLIMGEKEEERRRALIEDTESVGSIRLCFPPMEPQVNCMHSKLMLLFHPTYLRVVVPSANLVPFDWGEDGGTMENIVFLIDLPRKSLESQNVPRTSFLDDLVYFLQASNLNEKIIEKMQKFDFSTTKDMAFVHTIGGSHKNENWKRTGLCGLGRALTSLGLQTSQDQNLDYITSSVGDDGLKEFTLRTSKTFPSDKWGVITERTDGAKWKDRFRVYFPSLNTVRQSKAGTRGAGTICFQSKWYNSATFPQEIMRSNVSRRDRMLMHNKMLFVRPDKPFISSKNDSTRFAGWAYVGSANLSESAWGRLVLDRSTNKPKLNCRNWECGVVLPIRQSEVENTKTGLSSIPSTGSTATLTTEPELSIHTDGSDDTDGGSKIAGVFGSTIPIPMHVPASGYRPGDRPWFYSEE</sequence>
<feature type="active site" description="Proton donor/acceptor" evidence="1">
    <location>
        <position position="533"/>
    </location>
</feature>
<feature type="active site" description="Nucleophile" evidence="1">
    <location>
        <position position="307"/>
    </location>
</feature>
<dbReference type="PANTHER" id="PTHR12415:SF4">
    <property type="entry name" value="TYROSYL-DNA PHOSPHODIESTERASE DOMAIN-CONTAINING PROTEIN"/>
    <property type="match status" value="1"/>
</dbReference>
<feature type="binding site" evidence="2">
    <location>
        <position position="535"/>
    </location>
    <ligand>
        <name>substrate</name>
    </ligand>
</feature>
<feature type="region of interest" description="Disordered" evidence="4">
    <location>
        <begin position="178"/>
        <end position="209"/>
    </location>
</feature>
<evidence type="ECO:0000256" key="2">
    <source>
        <dbReference type="PIRSR" id="PIRSR610347-2"/>
    </source>
</evidence>
<proteinExistence type="predicted"/>
<evidence type="ECO:0000313" key="5">
    <source>
        <dbReference type="EMBL" id="PGH04724.1"/>
    </source>
</evidence>
<dbReference type="GO" id="GO:0005634">
    <property type="term" value="C:nucleus"/>
    <property type="evidence" value="ECO:0007669"/>
    <property type="project" value="InterPro"/>
</dbReference>
<feature type="site" description="Interaction with DNA" evidence="3">
    <location>
        <position position="567"/>
    </location>
</feature>
<name>A0A2B7WZG1_9EURO</name>
<dbReference type="GO" id="GO:0003697">
    <property type="term" value="F:single-stranded DNA binding"/>
    <property type="evidence" value="ECO:0007669"/>
    <property type="project" value="TreeGrafter"/>
</dbReference>
<organism evidence="5 6">
    <name type="scientific">Helicocarpus griseus UAMH5409</name>
    <dbReference type="NCBI Taxonomy" id="1447875"/>
    <lineage>
        <taxon>Eukaryota</taxon>
        <taxon>Fungi</taxon>
        <taxon>Dikarya</taxon>
        <taxon>Ascomycota</taxon>
        <taxon>Pezizomycotina</taxon>
        <taxon>Eurotiomycetes</taxon>
        <taxon>Eurotiomycetidae</taxon>
        <taxon>Onygenales</taxon>
        <taxon>Ajellomycetaceae</taxon>
        <taxon>Helicocarpus</taxon>
    </lineage>
</organism>
<dbReference type="EMBL" id="PDNB01000133">
    <property type="protein sequence ID" value="PGH04724.1"/>
    <property type="molecule type" value="Genomic_DNA"/>
</dbReference>
<dbReference type="Pfam" id="PF06087">
    <property type="entry name" value="Tyr-DNA_phospho"/>
    <property type="match status" value="1"/>
</dbReference>
<dbReference type="GO" id="GO:0006281">
    <property type="term" value="P:DNA repair"/>
    <property type="evidence" value="ECO:0007669"/>
    <property type="project" value="InterPro"/>
</dbReference>
<evidence type="ECO:0000256" key="4">
    <source>
        <dbReference type="SAM" id="MobiDB-lite"/>
    </source>
</evidence>
<gene>
    <name evidence="5" type="ORF">AJ79_07003</name>
</gene>
<dbReference type="SUPFAM" id="SSF56024">
    <property type="entry name" value="Phospholipase D/nuclease"/>
    <property type="match status" value="2"/>
</dbReference>
<feature type="compositionally biased region" description="Polar residues" evidence="4">
    <location>
        <begin position="193"/>
        <end position="209"/>
    </location>
</feature>